<name>A0A845QY60_9CLOT</name>
<dbReference type="Proteomes" id="UP000467132">
    <property type="component" value="Unassembled WGS sequence"/>
</dbReference>
<comment type="caution">
    <text evidence="1">The sequence shown here is derived from an EMBL/GenBank/DDBJ whole genome shotgun (WGS) entry which is preliminary data.</text>
</comment>
<organism evidence="1 2">
    <name type="scientific">Senegalia massiliensis</name>
    <dbReference type="NCBI Taxonomy" id="1720316"/>
    <lineage>
        <taxon>Bacteria</taxon>
        <taxon>Bacillati</taxon>
        <taxon>Bacillota</taxon>
        <taxon>Clostridia</taxon>
        <taxon>Eubacteriales</taxon>
        <taxon>Clostridiaceae</taxon>
        <taxon>Senegalia</taxon>
    </lineage>
</organism>
<dbReference type="EMBL" id="QXXA01000005">
    <property type="protein sequence ID" value="NBI06082.1"/>
    <property type="molecule type" value="Genomic_DNA"/>
</dbReference>
<sequence length="197" mass="23513">MQKYYLYVVLTSPHTAISKLIKLFKNDNYTHASISLDKDLTNMYSFSRKKAYNPFIGVFKHEKFDKGIYKFHKELPGRVMEIEVTKEQYEDAIKLLHKFTYNSEVYKYNYKGLLYMLLNKEILSDDRFLCSEFVYYILNESYIVDLNISRNLVRPENLLEIESEIVYEGNLKEMYPSRSIKSMTFNYIKNKIGMKVS</sequence>
<dbReference type="AlphaFoldDB" id="A0A845QY60"/>
<evidence type="ECO:0000313" key="1">
    <source>
        <dbReference type="EMBL" id="NBI06082.1"/>
    </source>
</evidence>
<dbReference type="RefSeq" id="WP_160196576.1">
    <property type="nucleotide sequence ID" value="NZ_QXXA01000005.1"/>
</dbReference>
<accession>A0A845QY60</accession>
<dbReference type="Gene3D" id="3.90.1720.10">
    <property type="entry name" value="endopeptidase domain like (from Nostoc punctiforme)"/>
    <property type="match status" value="1"/>
</dbReference>
<dbReference type="InterPro" id="IPR038765">
    <property type="entry name" value="Papain-like_cys_pep_sf"/>
</dbReference>
<proteinExistence type="predicted"/>
<dbReference type="SUPFAM" id="SSF54001">
    <property type="entry name" value="Cysteine proteinases"/>
    <property type="match status" value="1"/>
</dbReference>
<evidence type="ECO:0000313" key="2">
    <source>
        <dbReference type="Proteomes" id="UP000467132"/>
    </source>
</evidence>
<gene>
    <name evidence="1" type="ORF">D3Z33_04305</name>
</gene>
<keyword evidence="2" id="KW-1185">Reference proteome</keyword>
<dbReference type="OrthoDB" id="1645744at2"/>
<reference evidence="1 2" key="1">
    <citation type="submission" date="2018-08" db="EMBL/GenBank/DDBJ databases">
        <title>Murine metabolic-syndrome-specific gut microbial biobank.</title>
        <authorList>
            <person name="Liu C."/>
        </authorList>
    </citation>
    <scope>NUCLEOTIDE SEQUENCE [LARGE SCALE GENOMIC DNA]</scope>
    <source>
        <strain evidence="1 2">583</strain>
    </source>
</reference>
<protein>
    <submittedName>
        <fullName evidence="1">Uncharacterized protein</fullName>
    </submittedName>
</protein>